<evidence type="ECO:0000313" key="1">
    <source>
        <dbReference type="EMBL" id="AFG38268.1"/>
    </source>
</evidence>
<proteinExistence type="predicted"/>
<dbReference type="STRING" id="889378.Spiaf_2232"/>
<sequence>MEQPDFSRVEHLQSSGFIKTGQDRPAHIDAKTRVALVRKGNELFNAGRIEQARRVFITTGYSDGLIRIGDYYLTKDRPLDAFRMYWLAGDRKKIEPELEKMARVIRHWLQEDAES</sequence>
<accession>H9UL75</accession>
<evidence type="ECO:0000313" key="2">
    <source>
        <dbReference type="Proteomes" id="UP000007383"/>
    </source>
</evidence>
<name>H9UL75_SPIAZ</name>
<keyword evidence="2" id="KW-1185">Reference proteome</keyword>
<dbReference type="PATRIC" id="fig|889378.3.peg.2209"/>
<dbReference type="OrthoDB" id="342681at2"/>
<dbReference type="KEGG" id="sfc:Spiaf_2232"/>
<dbReference type="Proteomes" id="UP000007383">
    <property type="component" value="Chromosome"/>
</dbReference>
<protein>
    <submittedName>
        <fullName evidence="1">Uncharacterized protein</fullName>
    </submittedName>
</protein>
<dbReference type="eggNOG" id="ENOG502ZPBI">
    <property type="taxonomic scope" value="Bacteria"/>
</dbReference>
<dbReference type="EMBL" id="CP003282">
    <property type="protein sequence ID" value="AFG38268.1"/>
    <property type="molecule type" value="Genomic_DNA"/>
</dbReference>
<dbReference type="HOGENOM" id="CLU_2157247_0_0_12"/>
<dbReference type="AlphaFoldDB" id="H9UL75"/>
<organism evidence="1 2">
    <name type="scientific">Spirochaeta africana (strain ATCC 700263 / DSM 8902 / Z-7692)</name>
    <dbReference type="NCBI Taxonomy" id="889378"/>
    <lineage>
        <taxon>Bacteria</taxon>
        <taxon>Pseudomonadati</taxon>
        <taxon>Spirochaetota</taxon>
        <taxon>Spirochaetia</taxon>
        <taxon>Spirochaetales</taxon>
        <taxon>Spirochaetaceae</taxon>
        <taxon>Spirochaeta</taxon>
    </lineage>
</organism>
<dbReference type="RefSeq" id="WP_014456251.1">
    <property type="nucleotide sequence ID" value="NC_017098.1"/>
</dbReference>
<reference evidence="2" key="1">
    <citation type="journal article" date="2013" name="Stand. Genomic Sci.">
        <title>Complete genome sequence of the halophilic bacterium Spirochaeta africana type strain (Z-7692(T)) from the alkaline Lake Magadi in the East African Rift.</title>
        <authorList>
            <person name="Liolos K."/>
            <person name="Abt B."/>
            <person name="Scheuner C."/>
            <person name="Teshima H."/>
            <person name="Held B."/>
            <person name="Lapidus A."/>
            <person name="Nolan M."/>
            <person name="Lucas S."/>
            <person name="Deshpande S."/>
            <person name="Cheng J.F."/>
            <person name="Tapia R."/>
            <person name="Goodwin L.A."/>
            <person name="Pitluck S."/>
            <person name="Pagani I."/>
            <person name="Ivanova N."/>
            <person name="Mavromatis K."/>
            <person name="Mikhailova N."/>
            <person name="Huntemann M."/>
            <person name="Pati A."/>
            <person name="Chen A."/>
            <person name="Palaniappan K."/>
            <person name="Land M."/>
            <person name="Rohde M."/>
            <person name="Tindall B.J."/>
            <person name="Detter J.C."/>
            <person name="Goker M."/>
            <person name="Bristow J."/>
            <person name="Eisen J.A."/>
            <person name="Markowitz V."/>
            <person name="Hugenholtz P."/>
            <person name="Woyke T."/>
            <person name="Klenk H.P."/>
            <person name="Kyrpides N.C."/>
        </authorList>
    </citation>
    <scope>NUCLEOTIDE SEQUENCE</scope>
    <source>
        <strain evidence="2">ATCC 700263 / DSM 8902 / Z-7692</strain>
    </source>
</reference>
<gene>
    <name evidence="1" type="ordered locus">Spiaf_2232</name>
</gene>